<proteinExistence type="predicted"/>
<organism evidence="1 2">
    <name type="scientific">Anoxybacterium hadale</name>
    <dbReference type="NCBI Taxonomy" id="3408580"/>
    <lineage>
        <taxon>Bacteria</taxon>
        <taxon>Bacillati</taxon>
        <taxon>Bacillota</taxon>
        <taxon>Clostridia</taxon>
        <taxon>Peptostreptococcales</taxon>
        <taxon>Anaerovoracaceae</taxon>
        <taxon>Anoxybacterium</taxon>
    </lineage>
</organism>
<keyword evidence="2" id="KW-1185">Reference proteome</keyword>
<name>A0ACD1ACC2_9FIRM</name>
<reference evidence="1" key="1">
    <citation type="submission" date="2019-08" db="EMBL/GenBank/DDBJ databases">
        <title>Genome sequence of Clostridiales bacterium MT110.</title>
        <authorList>
            <person name="Cao J."/>
        </authorList>
    </citation>
    <scope>NUCLEOTIDE SEQUENCE</scope>
    <source>
        <strain evidence="1">MT110</strain>
    </source>
</reference>
<evidence type="ECO:0000313" key="1">
    <source>
        <dbReference type="EMBL" id="QOX63811.1"/>
    </source>
</evidence>
<dbReference type="EMBL" id="CP042469">
    <property type="protein sequence ID" value="QOX63811.1"/>
    <property type="molecule type" value="Genomic_DNA"/>
</dbReference>
<protein>
    <submittedName>
        <fullName evidence="1">PadR family transcriptional regulator</fullName>
    </submittedName>
</protein>
<evidence type="ECO:0000313" key="2">
    <source>
        <dbReference type="Proteomes" id="UP000594014"/>
    </source>
</evidence>
<dbReference type="Proteomes" id="UP000594014">
    <property type="component" value="Chromosome"/>
</dbReference>
<gene>
    <name evidence="1" type="ORF">FRZ06_10895</name>
</gene>
<sequence>MKENTGKSKYVILGMLARMPLTGYTIKKWIENEYSHFWQESYGQIYPSLKKLVAEGLAVSSDNTETGNRRGQILYSITDAGRKELSDWLREEPEIEKLRYEILLKVSFGGNTEPEVLLGHLDDFIKRNEKLVKDMNGYMEHFDALKVQGTDCTYSQLTALCGVYIYSAMRDWAVLAKEIISEKEVVRNSE</sequence>
<accession>A0ACD1ACC2</accession>